<name>A0A9N9DZC1_9GLOM</name>
<sequence>MSSRNAKKHANKKISLNNSNKRGRKKQAVVSPSDDLNELLNDTTILKSTSTKRGRKKKQQEEIVKIKEDTKKKHEMVASQTSQIITELLKDSVSNNNDDNDGILSDGNISNDSGVLNNDERFNDSDSFNDYESVAQDFATISLRPISLLKTESNNQRKSMFNSRSNNQIQNDIISLNRIASSRPMSISDSESRNELDISNRTSRIKLTTVPDSRTNSQIDYISLNRTLRSRPMSPLESGDNMMNIRMNNTCNVMNNSTIHFDTTDNSVPSSFNKMMIYQLCSWLCENPNILQLANNMNLSMQAPVIERLQLMPSNSPGSLAMLQPREDKTKTCRDFLEELKYLFLRIQNLKKSVFEELVLKIFKCELNSAEGI</sequence>
<feature type="non-terminal residue" evidence="2">
    <location>
        <position position="373"/>
    </location>
</feature>
<reference evidence="2" key="1">
    <citation type="submission" date="2021-06" db="EMBL/GenBank/DDBJ databases">
        <authorList>
            <person name="Kallberg Y."/>
            <person name="Tangrot J."/>
            <person name="Rosling A."/>
        </authorList>
    </citation>
    <scope>NUCLEOTIDE SEQUENCE</scope>
    <source>
        <strain evidence="2">IN212</strain>
    </source>
</reference>
<feature type="compositionally biased region" description="Polar residues" evidence="1">
    <location>
        <begin position="107"/>
        <end position="116"/>
    </location>
</feature>
<dbReference type="AlphaFoldDB" id="A0A9N9DZC1"/>
<feature type="region of interest" description="Disordered" evidence="1">
    <location>
        <begin position="97"/>
        <end position="121"/>
    </location>
</feature>
<evidence type="ECO:0000313" key="3">
    <source>
        <dbReference type="Proteomes" id="UP000789396"/>
    </source>
</evidence>
<keyword evidence="3" id="KW-1185">Reference proteome</keyword>
<dbReference type="OrthoDB" id="2386959at2759"/>
<protein>
    <submittedName>
        <fullName evidence="2">9856_t:CDS:1</fullName>
    </submittedName>
</protein>
<dbReference type="EMBL" id="CAJVPZ010014002">
    <property type="protein sequence ID" value="CAG8653745.1"/>
    <property type="molecule type" value="Genomic_DNA"/>
</dbReference>
<feature type="region of interest" description="Disordered" evidence="1">
    <location>
        <begin position="1"/>
        <end position="40"/>
    </location>
</feature>
<feature type="compositionally biased region" description="Basic residues" evidence="1">
    <location>
        <begin position="1"/>
        <end position="12"/>
    </location>
</feature>
<evidence type="ECO:0000313" key="2">
    <source>
        <dbReference type="EMBL" id="CAG8653745.1"/>
    </source>
</evidence>
<organism evidence="2 3">
    <name type="scientific">Racocetra fulgida</name>
    <dbReference type="NCBI Taxonomy" id="60492"/>
    <lineage>
        <taxon>Eukaryota</taxon>
        <taxon>Fungi</taxon>
        <taxon>Fungi incertae sedis</taxon>
        <taxon>Mucoromycota</taxon>
        <taxon>Glomeromycotina</taxon>
        <taxon>Glomeromycetes</taxon>
        <taxon>Diversisporales</taxon>
        <taxon>Gigasporaceae</taxon>
        <taxon>Racocetra</taxon>
    </lineage>
</organism>
<proteinExistence type="predicted"/>
<comment type="caution">
    <text evidence="2">The sequence shown here is derived from an EMBL/GenBank/DDBJ whole genome shotgun (WGS) entry which is preliminary data.</text>
</comment>
<evidence type="ECO:0000256" key="1">
    <source>
        <dbReference type="SAM" id="MobiDB-lite"/>
    </source>
</evidence>
<dbReference type="Proteomes" id="UP000789396">
    <property type="component" value="Unassembled WGS sequence"/>
</dbReference>
<gene>
    <name evidence="2" type="ORF">RFULGI_LOCUS8571</name>
</gene>
<accession>A0A9N9DZC1</accession>